<dbReference type="PANTHER" id="PTHR10288">
    <property type="entry name" value="KH DOMAIN CONTAINING RNA BINDING PROTEIN"/>
    <property type="match status" value="1"/>
</dbReference>
<evidence type="ECO:0000256" key="2">
    <source>
        <dbReference type="ARBA" id="ARBA00022884"/>
    </source>
</evidence>
<dbReference type="InterPro" id="IPR004088">
    <property type="entry name" value="KH_dom_type_1"/>
</dbReference>
<feature type="domain" description="K Homology" evidence="5">
    <location>
        <begin position="1175"/>
        <end position="1259"/>
    </location>
</feature>
<dbReference type="EMBL" id="JANBOH010000295">
    <property type="protein sequence ID" value="KAJ1643114.1"/>
    <property type="molecule type" value="Genomic_DNA"/>
</dbReference>
<dbReference type="SMART" id="SM00322">
    <property type="entry name" value="KH"/>
    <property type="match status" value="11"/>
</dbReference>
<feature type="domain" description="K Homology" evidence="5">
    <location>
        <begin position="428"/>
        <end position="500"/>
    </location>
</feature>
<evidence type="ECO:0000313" key="7">
    <source>
        <dbReference type="Proteomes" id="UP001145021"/>
    </source>
</evidence>
<dbReference type="Proteomes" id="UP001145021">
    <property type="component" value="Unassembled WGS sequence"/>
</dbReference>
<keyword evidence="2 3" id="KW-0694">RNA-binding</keyword>
<feature type="domain" description="K Homology" evidence="5">
    <location>
        <begin position="1368"/>
        <end position="1436"/>
    </location>
</feature>
<evidence type="ECO:0000256" key="4">
    <source>
        <dbReference type="SAM" id="MobiDB-lite"/>
    </source>
</evidence>
<feature type="domain" description="K Homology" evidence="5">
    <location>
        <begin position="928"/>
        <end position="1014"/>
    </location>
</feature>
<dbReference type="Pfam" id="PF00013">
    <property type="entry name" value="KH_1"/>
    <property type="match status" value="8"/>
</dbReference>
<dbReference type="Gene3D" id="3.30.1370.10">
    <property type="entry name" value="K Homology domain, type 1"/>
    <property type="match status" value="9"/>
</dbReference>
<accession>A0A9W8CIH6</accession>
<keyword evidence="7" id="KW-1185">Reference proteome</keyword>
<feature type="region of interest" description="Disordered" evidence="4">
    <location>
        <begin position="199"/>
        <end position="232"/>
    </location>
</feature>
<comment type="caution">
    <text evidence="6">The sequence shown here is derived from an EMBL/GenBank/DDBJ whole genome shotgun (WGS) entry which is preliminary data.</text>
</comment>
<dbReference type="Pfam" id="PF24668">
    <property type="entry name" value="KH_Vigilin"/>
    <property type="match status" value="1"/>
</dbReference>
<evidence type="ECO:0000256" key="3">
    <source>
        <dbReference type="PROSITE-ProRule" id="PRU00117"/>
    </source>
</evidence>
<keyword evidence="1" id="KW-0677">Repeat</keyword>
<dbReference type="SUPFAM" id="SSF54791">
    <property type="entry name" value="Eukaryotic type KH-domain (KH-domain type I)"/>
    <property type="match status" value="8"/>
</dbReference>
<feature type="region of interest" description="Disordered" evidence="4">
    <location>
        <begin position="1215"/>
        <end position="1240"/>
    </location>
</feature>
<feature type="domain" description="K Homology" evidence="5">
    <location>
        <begin position="855"/>
        <end position="924"/>
    </location>
</feature>
<reference evidence="6" key="1">
    <citation type="submission" date="2022-07" db="EMBL/GenBank/DDBJ databases">
        <title>Phylogenomic reconstructions and comparative analyses of Kickxellomycotina fungi.</title>
        <authorList>
            <person name="Reynolds N.K."/>
            <person name="Stajich J.E."/>
            <person name="Barry K."/>
            <person name="Grigoriev I.V."/>
            <person name="Crous P."/>
            <person name="Smith M.E."/>
        </authorList>
    </citation>
    <scope>NUCLEOTIDE SEQUENCE</scope>
    <source>
        <strain evidence="6">NBRC 105413</strain>
    </source>
</reference>
<feature type="compositionally biased region" description="Acidic residues" evidence="4">
    <location>
        <begin position="204"/>
        <end position="220"/>
    </location>
</feature>
<organism evidence="6 7">
    <name type="scientific">Coemansia asiatica</name>
    <dbReference type="NCBI Taxonomy" id="1052880"/>
    <lineage>
        <taxon>Eukaryota</taxon>
        <taxon>Fungi</taxon>
        <taxon>Fungi incertae sedis</taxon>
        <taxon>Zoopagomycota</taxon>
        <taxon>Kickxellomycotina</taxon>
        <taxon>Kickxellomycetes</taxon>
        <taxon>Kickxellales</taxon>
        <taxon>Kickxellaceae</taxon>
        <taxon>Coemansia</taxon>
    </lineage>
</organism>
<evidence type="ECO:0000259" key="5">
    <source>
        <dbReference type="SMART" id="SM00322"/>
    </source>
</evidence>
<feature type="domain" description="K Homology" evidence="5">
    <location>
        <begin position="349"/>
        <end position="426"/>
    </location>
</feature>
<gene>
    <name evidence="6" type="ORF">LPJ64_005087</name>
</gene>
<feature type="domain" description="K Homology" evidence="5">
    <location>
        <begin position="1091"/>
        <end position="1171"/>
    </location>
</feature>
<name>A0A9W8CIH6_9FUNG</name>
<feature type="domain" description="K Homology" evidence="5">
    <location>
        <begin position="505"/>
        <end position="573"/>
    </location>
</feature>
<feature type="compositionally biased region" description="Basic and acidic residues" evidence="4">
    <location>
        <begin position="221"/>
        <end position="232"/>
    </location>
</feature>
<feature type="compositionally biased region" description="Basic and acidic residues" evidence="4">
    <location>
        <begin position="970"/>
        <end position="984"/>
    </location>
</feature>
<feature type="compositionally biased region" description="Low complexity" evidence="4">
    <location>
        <begin position="1215"/>
        <end position="1229"/>
    </location>
</feature>
<dbReference type="GO" id="GO:0003723">
    <property type="term" value="F:RNA binding"/>
    <property type="evidence" value="ECO:0007669"/>
    <property type="project" value="UniProtKB-UniRule"/>
</dbReference>
<feature type="domain" description="K Homology" evidence="5">
    <location>
        <begin position="286"/>
        <end position="348"/>
    </location>
</feature>
<dbReference type="InterPro" id="IPR036612">
    <property type="entry name" value="KH_dom_type_1_sf"/>
</dbReference>
<feature type="domain" description="K Homology" evidence="5">
    <location>
        <begin position="664"/>
        <end position="743"/>
    </location>
</feature>
<dbReference type="InterPro" id="IPR054548">
    <property type="entry name" value="SCP160-like_KH"/>
</dbReference>
<dbReference type="InterPro" id="IPR004087">
    <property type="entry name" value="KH_dom"/>
</dbReference>
<dbReference type="InterPro" id="IPR057778">
    <property type="entry name" value="KH_Vigilin_N"/>
</dbReference>
<dbReference type="CDD" id="cd00105">
    <property type="entry name" value="KH-I"/>
    <property type="match status" value="1"/>
</dbReference>
<protein>
    <recommendedName>
        <fullName evidence="5">K Homology domain-containing protein</fullName>
    </recommendedName>
</protein>
<sequence>MSDELSPAAQFAAAAAAANATTVPAPEPEPAQPSTVEAVAQAPSASDLPASNGDNGPAPIAVEKVVSVWPAVPIAAAADSKAVPDTVDGSDINTGYANIANENSSAAPTTTTTAAAVFAAAAAAAEEEAECGPSANDSANDECATASLSAVSAAETNDVATVIPAAISPASGFAASVAHADDGHFSAAAAFESAVDSAVASTSGDDDNDNGNEDAEAEAEAETKRSLRKKPIDLADEELFPSLGSPASSSGAKIGASWGASARNTSASANGGATSSMAQQIRLNQTTEIVDLPMMQEPVGDTVRKIMAATKTRIEVSNNAVLNTSTYLISGKPDAVARAKRDVCAKLSPRVTKIIQVPAVARSQIFGMRGRTLQTIQSQTGTAVSLGKPSDNNATVDDVFEQIDVTISGSHSGVGAAIAQIEALVDKRTTKRVIKLAELPREANAMLLGKGGETLRALQGANPGVQIRIPGPIDADQVVRVLGERDAVQAAAAEIAETARLLMQGSQTVSVSIPKRQHRFIIGDGGQTIRDIVEATGCSVVVPAPRNPSDQVTVRGPESSLVQALGLVMTKANSMVVETVDPTAIHEYPRPLIYAQRVLQYLHDRNRFRRIESEHDVTLRAPSVAQALAATSPAQVQIEVQGKDARAVGAASKALTTLLQAFPPFHFNGIDVEPHLHALLAGPDGTNVARLQTVRSVHTLFPQDKASSSIVVVYEGFNPDIDRIASIAERERATRDLLRKTLEEFRATVVADSSHVAKVIKMPIKLQEALSSASAVNSILAAADVSRGAKRVVAVRFGLKAPVPESESKRSERKKNEGLLQPDEVEVKGLAPDVDRVIAELSRRANEAADRERLYSFTAELSVPQNMMPRVVGRNRDNVKRLQSEHDITVDIADNHAASVSVLKLKGRAESVAAARDELLAFVERMADHTDEIISVAANIHKALIGAGGRYVKRLEEKYSVRIQFPSSRSRGDKDKEKEKDRESAVSLGPDQILISGGRKGVEGAKGELLELAAYEIEHNHTVRFRVPASCLPFIVGRGGAHINEIKEESDTRIDLGEPVNEEVEVTLIGTRAGTKIAREAIEATVAEQKTQTEITIDVPVKHHRFLIGAGGGRVRELVQQAGGDPDLMNGIGSCRVQFPRVSADANDQVRLSGDSNIVDAVCKRIEELVAERERMTTVLVSIPVSQHAFIIGRGGANLKQMQDTHSVEIFFPRSANRNSNNSSGSAGSKDQPGPSDVRITGLPENCEACKAALLQLVREEATVVVPLALHQRLGGRHGSLWRQMRAEFDVQADAGRVDKAPARRVDQVSAVNNDNEEAEDSAPGRVVYRDVAADLAGLTAEWILRGEKTKLAQAVDLVTKQITDSASAVEARVNIGPRNHRFIIGKQGANIAKIRNMTGCEVDVPKKGNKSHWVTITGDRASIDHALDLINQCIEDRE</sequence>
<proteinExistence type="predicted"/>
<evidence type="ECO:0000313" key="6">
    <source>
        <dbReference type="EMBL" id="KAJ1643114.1"/>
    </source>
</evidence>
<evidence type="ECO:0000256" key="1">
    <source>
        <dbReference type="ARBA" id="ARBA00022737"/>
    </source>
</evidence>
<feature type="region of interest" description="Disordered" evidence="4">
    <location>
        <begin position="966"/>
        <end position="985"/>
    </location>
</feature>
<feature type="domain" description="K Homology" evidence="5">
    <location>
        <begin position="1019"/>
        <end position="1087"/>
    </location>
</feature>
<dbReference type="PROSITE" id="PS50084">
    <property type="entry name" value="KH_TYPE_1"/>
    <property type="match status" value="9"/>
</dbReference>
<dbReference type="Pfam" id="PF22952">
    <property type="entry name" value="KH_11"/>
    <property type="match status" value="1"/>
</dbReference>
<dbReference type="CDD" id="cd22408">
    <property type="entry name" value="KH-I_Vigilin_rpt4"/>
    <property type="match status" value="1"/>
</dbReference>
<feature type="region of interest" description="Disordered" evidence="4">
    <location>
        <begin position="16"/>
        <end position="58"/>
    </location>
</feature>